<proteinExistence type="predicted"/>
<organism evidence="4 5">
    <name type="scientific">Flavobacterium luminosum</name>
    <dbReference type="NCBI Taxonomy" id="2949086"/>
    <lineage>
        <taxon>Bacteria</taxon>
        <taxon>Pseudomonadati</taxon>
        <taxon>Bacteroidota</taxon>
        <taxon>Flavobacteriia</taxon>
        <taxon>Flavobacteriales</taxon>
        <taxon>Flavobacteriaceae</taxon>
        <taxon>Flavobacterium</taxon>
    </lineage>
</organism>
<sequence length="876" mass="100658">MKTISNTIKIIWLSSLFALTCPVMGQVGQTPKLDLEALSGWSTLESVSISDMGNWMSYTLTYESDNDTLFVKNVHSQKTIAFPVAGNGRFRGEEQFSCKDQSGTFKLLNLKTNRIEKLENVQEYDFIANGKWIVFIRTIENKSQLEIRDTSLKLLKTIADVGYYSLNPLKTALVYQQKQESNNKVTYMALEDGFREYDVMQSQTESFQNFVWHSSGTSLVFVNSITKDSETIINKLIYYSPNSKTTKVFDAEKTPNWPKDMVITSSIAETLDIAEDEGHVFFNVKKKMDQKVPSKEKEIEIWNTADKDLYEYRKRYGNTASQNRLVVWDLQNNIFKIVGSEEMLGVKLLPNQKKGILMANNLYKPQPKYTPDADYYLVDVLSAEKTLLIEKGEGDWSNIEFSPSSKYIMYFKQGHWWLYDMLSKTHRNLTQDIATRFMDEDNDMPEASEPYGIAAWTNDEQTVLIYDKYDIWQISLIDNSSKKVTDGRKQDIIFRFDKQSLQKTSAVFSKPVLTVNLEEELILHGIKNDFSKSGYFVFRKGKGVQPLVFENRKITQFKRAKEGKNYLFVQEKYNEPPSVVLGNQKTGNAKVIFKSNPQHENYRWGKSELIEYTTAKGQKLKGILFYPFDYDPNKQYPMVVHIYQRQLGSLHAYMNPSLYNSAGFNKTNFTSQGYFVLYPDIVYQIGSPGFSAVDCVEAATRAAIAKAPINAEKIGLIGHSFGGYQTNFIITQTDMFKTAVSGCGVSNAVSFYLSVGWSYAKGGAWRFEEDQLRMKSSLFENREGYHKNSPIEYAEKITTPLLSWTGGSDTQVDAVQSFDWYSALRRLKKENVLLVYPNEGHVLVNENYQKDLAIKEMQWFDYYLKDGKQQPWMIPQ</sequence>
<accession>A0ABT0TQT1</accession>
<keyword evidence="2" id="KW-0732">Signal</keyword>
<dbReference type="EMBL" id="JAMLJM010000009">
    <property type="protein sequence ID" value="MCL9809856.1"/>
    <property type="molecule type" value="Genomic_DNA"/>
</dbReference>
<dbReference type="SUPFAM" id="SSF82171">
    <property type="entry name" value="DPP6 N-terminal domain-like"/>
    <property type="match status" value="1"/>
</dbReference>
<dbReference type="RefSeq" id="WP_250593251.1">
    <property type="nucleotide sequence ID" value="NZ_JAMLJM010000009.1"/>
</dbReference>
<feature type="chain" id="PRO_5045720239" evidence="2">
    <location>
        <begin position="26"/>
        <end position="876"/>
    </location>
</feature>
<dbReference type="Gene3D" id="3.40.50.1820">
    <property type="entry name" value="alpha/beta hydrolase"/>
    <property type="match status" value="1"/>
</dbReference>
<protein>
    <submittedName>
        <fullName evidence="4">Prolyl oligopeptidase family serine peptidase</fullName>
    </submittedName>
</protein>
<dbReference type="PANTHER" id="PTHR42776:SF27">
    <property type="entry name" value="DIPEPTIDYL PEPTIDASE FAMILY MEMBER 6"/>
    <property type="match status" value="1"/>
</dbReference>
<feature type="signal peptide" evidence="2">
    <location>
        <begin position="1"/>
        <end position="25"/>
    </location>
</feature>
<keyword evidence="5" id="KW-1185">Reference proteome</keyword>
<dbReference type="PANTHER" id="PTHR42776">
    <property type="entry name" value="SERINE PEPTIDASE S9 FAMILY MEMBER"/>
    <property type="match status" value="1"/>
</dbReference>
<dbReference type="Proteomes" id="UP001317191">
    <property type="component" value="Unassembled WGS sequence"/>
</dbReference>
<gene>
    <name evidence="4" type="ORF">NAT50_10855</name>
</gene>
<evidence type="ECO:0000256" key="2">
    <source>
        <dbReference type="SAM" id="SignalP"/>
    </source>
</evidence>
<dbReference type="InterPro" id="IPR001375">
    <property type="entry name" value="Peptidase_S9_cat"/>
</dbReference>
<evidence type="ECO:0000313" key="4">
    <source>
        <dbReference type="EMBL" id="MCL9809856.1"/>
    </source>
</evidence>
<evidence type="ECO:0000259" key="3">
    <source>
        <dbReference type="Pfam" id="PF00326"/>
    </source>
</evidence>
<comment type="caution">
    <text evidence="4">The sequence shown here is derived from an EMBL/GenBank/DDBJ whole genome shotgun (WGS) entry which is preliminary data.</text>
</comment>
<keyword evidence="1" id="KW-0378">Hydrolase</keyword>
<evidence type="ECO:0000256" key="1">
    <source>
        <dbReference type="ARBA" id="ARBA00022801"/>
    </source>
</evidence>
<reference evidence="4 5" key="1">
    <citation type="submission" date="2022-05" db="EMBL/GenBank/DDBJ databases">
        <title>Flavobacterium sp., isolated from activated sludge.</title>
        <authorList>
            <person name="Ran Q."/>
        </authorList>
    </citation>
    <scope>NUCLEOTIDE SEQUENCE [LARGE SCALE GENOMIC DNA]</scope>
    <source>
        <strain evidence="4 5">HXWNR70</strain>
    </source>
</reference>
<feature type="domain" description="Peptidase S9 prolyl oligopeptidase catalytic" evidence="3">
    <location>
        <begin position="694"/>
        <end position="866"/>
    </location>
</feature>
<dbReference type="InterPro" id="IPR029058">
    <property type="entry name" value="AB_hydrolase_fold"/>
</dbReference>
<dbReference type="Pfam" id="PF00326">
    <property type="entry name" value="Peptidase_S9"/>
    <property type="match status" value="1"/>
</dbReference>
<evidence type="ECO:0000313" key="5">
    <source>
        <dbReference type="Proteomes" id="UP001317191"/>
    </source>
</evidence>
<name>A0ABT0TQT1_9FLAO</name>
<dbReference type="SUPFAM" id="SSF53474">
    <property type="entry name" value="alpha/beta-Hydrolases"/>
    <property type="match status" value="1"/>
</dbReference>